<evidence type="ECO:0000256" key="3">
    <source>
        <dbReference type="PIRSR" id="PIRSR037505-2"/>
    </source>
</evidence>
<evidence type="ECO:0000259" key="5">
    <source>
        <dbReference type="PROSITE" id="PS50970"/>
    </source>
</evidence>
<dbReference type="InterPro" id="IPR036589">
    <property type="entry name" value="HCY_dom_sf"/>
</dbReference>
<dbReference type="Gene3D" id="3.20.20.330">
    <property type="entry name" value="Homocysteine-binding-like domain"/>
    <property type="match status" value="1"/>
</dbReference>
<evidence type="ECO:0000256" key="2">
    <source>
        <dbReference type="ARBA" id="ARBA00022679"/>
    </source>
</evidence>
<dbReference type="EMBL" id="FWXY01000021">
    <property type="protein sequence ID" value="SMD01665.1"/>
    <property type="molecule type" value="Genomic_DNA"/>
</dbReference>
<dbReference type="GO" id="GO:0008168">
    <property type="term" value="F:methyltransferase activity"/>
    <property type="evidence" value="ECO:0007669"/>
    <property type="project" value="UniProtKB-UniRule"/>
</dbReference>
<dbReference type="AlphaFoldDB" id="A0A1W2DVV0"/>
<keyword evidence="3 4" id="KW-0479">Metal-binding</keyword>
<feature type="domain" description="Hcy-binding" evidence="5">
    <location>
        <begin position="1"/>
        <end position="288"/>
    </location>
</feature>
<feature type="binding site" evidence="3 4">
    <location>
        <position position="208"/>
    </location>
    <ligand>
        <name>Zn(2+)</name>
        <dbReference type="ChEBI" id="CHEBI:29105"/>
    </ligand>
</feature>
<dbReference type="GO" id="GO:0008270">
    <property type="term" value="F:zinc ion binding"/>
    <property type="evidence" value="ECO:0007669"/>
    <property type="project" value="InterPro"/>
</dbReference>
<feature type="binding site" evidence="3 4">
    <location>
        <position position="273"/>
    </location>
    <ligand>
        <name>Zn(2+)</name>
        <dbReference type="ChEBI" id="CHEBI:29105"/>
    </ligand>
</feature>
<dbReference type="InterPro" id="IPR017226">
    <property type="entry name" value="BHMT-like"/>
</dbReference>
<dbReference type="PANTHER" id="PTHR11103:SF18">
    <property type="entry name" value="SLR1189 PROTEIN"/>
    <property type="match status" value="1"/>
</dbReference>
<keyword evidence="1 4" id="KW-0489">Methyltransferase</keyword>
<protein>
    <submittedName>
        <fullName evidence="6">5-methyltetrahydrofolate--homocysteine methyltransferase</fullName>
    </submittedName>
</protein>
<organism evidence="6 7">
    <name type="scientific">Desulfocicer vacuolatum DSM 3385</name>
    <dbReference type="NCBI Taxonomy" id="1121400"/>
    <lineage>
        <taxon>Bacteria</taxon>
        <taxon>Pseudomonadati</taxon>
        <taxon>Thermodesulfobacteriota</taxon>
        <taxon>Desulfobacteria</taxon>
        <taxon>Desulfobacterales</taxon>
        <taxon>Desulfobacteraceae</taxon>
        <taxon>Desulfocicer</taxon>
    </lineage>
</organism>
<evidence type="ECO:0000313" key="7">
    <source>
        <dbReference type="Proteomes" id="UP000192418"/>
    </source>
</evidence>
<dbReference type="OrthoDB" id="9803687at2"/>
<proteinExistence type="predicted"/>
<comment type="cofactor">
    <cofactor evidence="3">
        <name>Zn(2+)</name>
        <dbReference type="ChEBI" id="CHEBI:29105"/>
    </cofactor>
    <text evidence="3">Binds 1 zinc ion per subunit.</text>
</comment>
<keyword evidence="3 4" id="KW-0862">Zinc</keyword>
<reference evidence="6 7" key="1">
    <citation type="submission" date="2017-04" db="EMBL/GenBank/DDBJ databases">
        <authorList>
            <person name="Afonso C.L."/>
            <person name="Miller P.J."/>
            <person name="Scott M.A."/>
            <person name="Spackman E."/>
            <person name="Goraichik I."/>
            <person name="Dimitrov K.M."/>
            <person name="Suarez D.L."/>
            <person name="Swayne D.E."/>
        </authorList>
    </citation>
    <scope>NUCLEOTIDE SEQUENCE [LARGE SCALE GENOMIC DNA]</scope>
    <source>
        <strain evidence="6 7">DSM 3385</strain>
    </source>
</reference>
<dbReference type="InterPro" id="IPR003726">
    <property type="entry name" value="HCY_dom"/>
</dbReference>
<evidence type="ECO:0000256" key="1">
    <source>
        <dbReference type="ARBA" id="ARBA00022603"/>
    </source>
</evidence>
<dbReference type="PANTHER" id="PTHR11103">
    <property type="entry name" value="SLR1189 PROTEIN"/>
    <property type="match status" value="1"/>
</dbReference>
<dbReference type="Pfam" id="PF02574">
    <property type="entry name" value="S-methyl_trans"/>
    <property type="match status" value="1"/>
</dbReference>
<evidence type="ECO:0000313" key="6">
    <source>
        <dbReference type="EMBL" id="SMD01665.1"/>
    </source>
</evidence>
<dbReference type="SUPFAM" id="SSF82282">
    <property type="entry name" value="Homocysteine S-methyltransferase"/>
    <property type="match status" value="1"/>
</dbReference>
<dbReference type="STRING" id="1121400.SAMN02746065_12121"/>
<keyword evidence="7" id="KW-1185">Reference proteome</keyword>
<dbReference type="GO" id="GO:0009086">
    <property type="term" value="P:methionine biosynthetic process"/>
    <property type="evidence" value="ECO:0007669"/>
    <property type="project" value="InterPro"/>
</dbReference>
<accession>A0A1W2DVV0</accession>
<name>A0A1W2DVV0_9BACT</name>
<dbReference type="GO" id="GO:0032259">
    <property type="term" value="P:methylation"/>
    <property type="evidence" value="ECO:0007669"/>
    <property type="project" value="UniProtKB-KW"/>
</dbReference>
<dbReference type="PIRSF" id="PIRSF037505">
    <property type="entry name" value="Betaine_HMT"/>
    <property type="match status" value="1"/>
</dbReference>
<keyword evidence="2 4" id="KW-0808">Transferase</keyword>
<dbReference type="RefSeq" id="WP_084071038.1">
    <property type="nucleotide sequence ID" value="NZ_FWXY01000021.1"/>
</dbReference>
<evidence type="ECO:0000256" key="4">
    <source>
        <dbReference type="PROSITE-ProRule" id="PRU00333"/>
    </source>
</evidence>
<feature type="binding site" evidence="3 4">
    <location>
        <position position="274"/>
    </location>
    <ligand>
        <name>Zn(2+)</name>
        <dbReference type="ChEBI" id="CHEBI:29105"/>
    </ligand>
</feature>
<dbReference type="Proteomes" id="UP000192418">
    <property type="component" value="Unassembled WGS sequence"/>
</dbReference>
<gene>
    <name evidence="6" type="ORF">SAMN02746065_12121</name>
</gene>
<dbReference type="PROSITE" id="PS50970">
    <property type="entry name" value="HCY"/>
    <property type="match status" value="1"/>
</dbReference>
<sequence>MSLLKNIETQGLMFDGAMGTMLIQAGLESGTVPETWVLERPEEIIKVHQGYADAGADVLITNTFGGNPIKLKKAGLDKKTEQINKVAAGLTKSIAKDQCLVAGNIGPTGELIQAGGTISEEAVKDCFAAQAQALVQGGVDLFLVQTFFNLKEIISAIQGIQSVSDLPVFASMTFQEYPKGFSTIMGDSVEYSMNALKDANALVVGANCSLGSDRMVLLAKEVRRAVSTPVMVAPNAGSPVVRQGKTRYSEDARTFSENMYAIKKLGVEVLGGCCGTTPEYIRQTIEKTRVKKQCMLKAKISE</sequence>